<feature type="region of interest" description="Disordered" evidence="1">
    <location>
        <begin position="186"/>
        <end position="213"/>
    </location>
</feature>
<reference evidence="3" key="2">
    <citation type="journal article" date="2008" name="Nucleic Acids Res.">
        <title>The rice annotation project database (RAP-DB): 2008 update.</title>
        <authorList>
            <consortium name="The rice annotation project (RAP)"/>
        </authorList>
    </citation>
    <scope>GENOME REANNOTATION</scope>
    <source>
        <strain evidence="3">cv. Nipponbare</strain>
    </source>
</reference>
<name>Q6YTP7_ORYSJ</name>
<dbReference type="AlphaFoldDB" id="Q6YTP7"/>
<feature type="region of interest" description="Disordered" evidence="1">
    <location>
        <begin position="31"/>
        <end position="86"/>
    </location>
</feature>
<gene>
    <name evidence="2" type="primary">OSJNBa0030G18.31</name>
</gene>
<reference evidence="3" key="1">
    <citation type="journal article" date="2005" name="Nature">
        <title>The map-based sequence of the rice genome.</title>
        <authorList>
            <consortium name="International rice genome sequencing project (IRGSP)"/>
            <person name="Matsumoto T."/>
            <person name="Wu J."/>
            <person name="Kanamori H."/>
            <person name="Katayose Y."/>
            <person name="Fujisawa M."/>
            <person name="Namiki N."/>
            <person name="Mizuno H."/>
            <person name="Yamamoto K."/>
            <person name="Antonio B.A."/>
            <person name="Baba T."/>
            <person name="Sakata K."/>
            <person name="Nagamura Y."/>
            <person name="Aoki H."/>
            <person name="Arikawa K."/>
            <person name="Arita K."/>
            <person name="Bito T."/>
            <person name="Chiden Y."/>
            <person name="Fujitsuka N."/>
            <person name="Fukunaka R."/>
            <person name="Hamada M."/>
            <person name="Harada C."/>
            <person name="Hayashi A."/>
            <person name="Hijishita S."/>
            <person name="Honda M."/>
            <person name="Hosokawa S."/>
            <person name="Ichikawa Y."/>
            <person name="Idonuma A."/>
            <person name="Iijima M."/>
            <person name="Ikeda M."/>
            <person name="Ikeno M."/>
            <person name="Ito K."/>
            <person name="Ito S."/>
            <person name="Ito T."/>
            <person name="Ito Y."/>
            <person name="Ito Y."/>
            <person name="Iwabuchi A."/>
            <person name="Kamiya K."/>
            <person name="Karasawa W."/>
            <person name="Kurita K."/>
            <person name="Katagiri S."/>
            <person name="Kikuta A."/>
            <person name="Kobayashi H."/>
            <person name="Kobayashi N."/>
            <person name="Machita K."/>
            <person name="Maehara T."/>
            <person name="Masukawa M."/>
            <person name="Mizubayashi T."/>
            <person name="Mukai Y."/>
            <person name="Nagasaki H."/>
            <person name="Nagata Y."/>
            <person name="Naito S."/>
            <person name="Nakashima M."/>
            <person name="Nakama Y."/>
            <person name="Nakamichi Y."/>
            <person name="Nakamura M."/>
            <person name="Meguro A."/>
            <person name="Negishi M."/>
            <person name="Ohta I."/>
            <person name="Ohta T."/>
            <person name="Okamoto M."/>
            <person name="Ono N."/>
            <person name="Saji S."/>
            <person name="Sakaguchi M."/>
            <person name="Sakai K."/>
            <person name="Shibata M."/>
            <person name="Shimokawa T."/>
            <person name="Song J."/>
            <person name="Takazaki Y."/>
            <person name="Terasawa K."/>
            <person name="Tsugane M."/>
            <person name="Tsuji K."/>
            <person name="Ueda S."/>
            <person name="Waki K."/>
            <person name="Yamagata H."/>
            <person name="Yamamoto M."/>
            <person name="Yamamoto S."/>
            <person name="Yamane H."/>
            <person name="Yoshiki S."/>
            <person name="Yoshihara R."/>
            <person name="Yukawa K."/>
            <person name="Zhong H."/>
            <person name="Yano M."/>
            <person name="Yuan Q."/>
            <person name="Ouyang S."/>
            <person name="Liu J."/>
            <person name="Jones K.M."/>
            <person name="Gansberger K."/>
            <person name="Moffat K."/>
            <person name="Hill J."/>
            <person name="Bera J."/>
            <person name="Fadrosh D."/>
            <person name="Jin S."/>
            <person name="Johri S."/>
            <person name="Kim M."/>
            <person name="Overton L."/>
            <person name="Reardon M."/>
            <person name="Tsitrin T."/>
            <person name="Vuong H."/>
            <person name="Weaver B."/>
            <person name="Ciecko A."/>
            <person name="Tallon L."/>
            <person name="Jackson J."/>
            <person name="Pai G."/>
            <person name="Aken S.V."/>
            <person name="Utterback T."/>
            <person name="Reidmuller S."/>
            <person name="Feldblyum T."/>
            <person name="Hsiao J."/>
            <person name="Zismann V."/>
            <person name="Iobst S."/>
            <person name="de Vazeille A.R."/>
            <person name="Buell C.R."/>
            <person name="Ying K."/>
            <person name="Li Y."/>
            <person name="Lu T."/>
            <person name="Huang Y."/>
            <person name="Zhao Q."/>
            <person name="Feng Q."/>
            <person name="Zhang L."/>
            <person name="Zhu J."/>
            <person name="Weng Q."/>
            <person name="Mu J."/>
            <person name="Lu Y."/>
            <person name="Fan D."/>
            <person name="Liu Y."/>
            <person name="Guan J."/>
            <person name="Zhang Y."/>
            <person name="Yu S."/>
            <person name="Liu X."/>
            <person name="Zhang Y."/>
            <person name="Hong G."/>
            <person name="Han B."/>
            <person name="Choisne N."/>
            <person name="Demange N."/>
            <person name="Orjeda G."/>
            <person name="Samain S."/>
            <person name="Cattolico L."/>
            <person name="Pelletier E."/>
            <person name="Couloux A."/>
            <person name="Segurens B."/>
            <person name="Wincker P."/>
            <person name="D'Hont A."/>
            <person name="Scarpelli C."/>
            <person name="Weissenbach J."/>
            <person name="Salanoubat M."/>
            <person name="Quetier F."/>
            <person name="Yu Y."/>
            <person name="Kim H.R."/>
            <person name="Rambo T."/>
            <person name="Currie J."/>
            <person name="Collura K."/>
            <person name="Luo M."/>
            <person name="Yang T."/>
            <person name="Ammiraju J.S.S."/>
            <person name="Engler F."/>
            <person name="Soderlund C."/>
            <person name="Wing R.A."/>
            <person name="Palmer L.E."/>
            <person name="de la Bastide M."/>
            <person name="Spiegel L."/>
            <person name="Nascimento L."/>
            <person name="Zutavern T."/>
            <person name="O'Shaughnessy A."/>
            <person name="Dike S."/>
            <person name="Dedhia N."/>
            <person name="Preston R."/>
            <person name="Balija V."/>
            <person name="McCombie W.R."/>
            <person name="Chow T."/>
            <person name="Chen H."/>
            <person name="Chung M."/>
            <person name="Chen C."/>
            <person name="Shaw J."/>
            <person name="Wu H."/>
            <person name="Hsiao K."/>
            <person name="Chao Y."/>
            <person name="Chu M."/>
            <person name="Cheng C."/>
            <person name="Hour A."/>
            <person name="Lee P."/>
            <person name="Lin S."/>
            <person name="Lin Y."/>
            <person name="Liou J."/>
            <person name="Liu S."/>
            <person name="Hsing Y."/>
            <person name="Raghuvanshi S."/>
            <person name="Mohanty A."/>
            <person name="Bharti A.K."/>
            <person name="Gaur A."/>
            <person name="Gupta V."/>
            <person name="Kumar D."/>
            <person name="Ravi V."/>
            <person name="Vij S."/>
            <person name="Kapur A."/>
            <person name="Khurana P."/>
            <person name="Khurana P."/>
            <person name="Khurana J.P."/>
            <person name="Tyagi A.K."/>
            <person name="Gaikwad K."/>
            <person name="Singh A."/>
            <person name="Dalal V."/>
            <person name="Srivastava S."/>
            <person name="Dixit A."/>
            <person name="Pal A.K."/>
            <person name="Ghazi I.A."/>
            <person name="Yadav M."/>
            <person name="Pandit A."/>
            <person name="Bhargava A."/>
            <person name="Sureshbabu K."/>
            <person name="Batra K."/>
            <person name="Sharma T.R."/>
            <person name="Mohapatra T."/>
            <person name="Singh N.K."/>
            <person name="Messing J."/>
            <person name="Nelson A.B."/>
            <person name="Fuks G."/>
            <person name="Kavchok S."/>
            <person name="Keizer G."/>
            <person name="Linton E."/>
            <person name="Llaca V."/>
            <person name="Song R."/>
            <person name="Tanyolac B."/>
            <person name="Young S."/>
            <person name="Ho-Il K."/>
            <person name="Hahn J.H."/>
            <person name="Sangsakoo G."/>
            <person name="Vanavichit A."/>
            <person name="de Mattos Luiz.A.T."/>
            <person name="Zimmer P.D."/>
            <person name="Malone G."/>
            <person name="Dellagostin O."/>
            <person name="de Oliveira A.C."/>
            <person name="Bevan M."/>
            <person name="Bancroft I."/>
            <person name="Minx P."/>
            <person name="Cordum H."/>
            <person name="Wilson R."/>
            <person name="Cheng Z."/>
            <person name="Jin W."/>
            <person name="Jiang J."/>
            <person name="Leong S.A."/>
            <person name="Iwama H."/>
            <person name="Gojobori T."/>
            <person name="Itoh T."/>
            <person name="Niimura Y."/>
            <person name="Fujii Y."/>
            <person name="Habara T."/>
            <person name="Sakai H."/>
            <person name="Sato Y."/>
            <person name="Wilson G."/>
            <person name="Kumar K."/>
            <person name="McCouch S."/>
            <person name="Juretic N."/>
            <person name="Hoen D."/>
            <person name="Wright S."/>
            <person name="Bruskiewich R."/>
            <person name="Bureau T."/>
            <person name="Miyao A."/>
            <person name="Hirochika H."/>
            <person name="Nishikawa T."/>
            <person name="Kadowaki K."/>
            <person name="Sugiura M."/>
            <person name="Burr B."/>
            <person name="Sasaki T."/>
        </authorList>
    </citation>
    <scope>NUCLEOTIDE SEQUENCE [LARGE SCALE GENOMIC DNA]</scope>
    <source>
        <strain evidence="3">cv. Nipponbare</strain>
    </source>
</reference>
<evidence type="ECO:0000256" key="1">
    <source>
        <dbReference type="SAM" id="MobiDB-lite"/>
    </source>
</evidence>
<proteinExistence type="predicted"/>
<protein>
    <submittedName>
        <fullName evidence="2">Uncharacterized protein</fullName>
    </submittedName>
</protein>
<evidence type="ECO:0000313" key="3">
    <source>
        <dbReference type="Proteomes" id="UP000000763"/>
    </source>
</evidence>
<feature type="compositionally biased region" description="Basic and acidic residues" evidence="1">
    <location>
        <begin position="189"/>
        <end position="213"/>
    </location>
</feature>
<feature type="compositionally biased region" description="Pro residues" evidence="1">
    <location>
        <begin position="47"/>
        <end position="86"/>
    </location>
</feature>
<feature type="compositionally biased region" description="Low complexity" evidence="1">
    <location>
        <begin position="36"/>
        <end position="46"/>
    </location>
</feature>
<organism evidence="2 3">
    <name type="scientific">Oryza sativa subsp. japonica</name>
    <name type="common">Rice</name>
    <dbReference type="NCBI Taxonomy" id="39947"/>
    <lineage>
        <taxon>Eukaryota</taxon>
        <taxon>Viridiplantae</taxon>
        <taxon>Streptophyta</taxon>
        <taxon>Embryophyta</taxon>
        <taxon>Tracheophyta</taxon>
        <taxon>Spermatophyta</taxon>
        <taxon>Magnoliopsida</taxon>
        <taxon>Liliopsida</taxon>
        <taxon>Poales</taxon>
        <taxon>Poaceae</taxon>
        <taxon>BOP clade</taxon>
        <taxon>Oryzoideae</taxon>
        <taxon>Oryzeae</taxon>
        <taxon>Oryzinae</taxon>
        <taxon>Oryza</taxon>
        <taxon>Oryza sativa</taxon>
    </lineage>
</organism>
<sequence>MPLGALSPPPNLFPHPPQVLPAAVRRFPFAERRRAAVPPSSRGAPTPSSPAFPRPSSPPSVSTPPLFPLSPLGRPPPVLARAVPPPPVAAQPVCRRRFGPCRRRRQPCVRAGQAAPLGRPQPSDRLRPIWAVHVVDAHPRPRVDHVHRAPSPFDSLTCGARVSAPAAPLLTSARVFPRFACQRVESVVSEDRGREEKSSEDPSEEARQVTHSP</sequence>
<dbReference type="EMBL" id="AP005925">
    <property type="protein sequence ID" value="BAD03919.1"/>
    <property type="molecule type" value="Genomic_DNA"/>
</dbReference>
<accession>Q6YTP7</accession>
<dbReference type="Proteomes" id="UP000000763">
    <property type="component" value="Chromosome 8"/>
</dbReference>
<evidence type="ECO:0000313" key="2">
    <source>
        <dbReference type="EMBL" id="BAD03919.1"/>
    </source>
</evidence>